<keyword evidence="3" id="KW-1185">Reference proteome</keyword>
<evidence type="ECO:0000256" key="1">
    <source>
        <dbReference type="SAM" id="MobiDB-lite"/>
    </source>
</evidence>
<evidence type="ECO:0000313" key="3">
    <source>
        <dbReference type="Proteomes" id="UP000593571"/>
    </source>
</evidence>
<accession>A0A7J8HX40</accession>
<protein>
    <submittedName>
        <fullName evidence="2">WD repeat domain 4</fullName>
    </submittedName>
</protein>
<dbReference type="AlphaFoldDB" id="A0A7J8HX40"/>
<dbReference type="Proteomes" id="UP000593571">
    <property type="component" value="Unassembled WGS sequence"/>
</dbReference>
<evidence type="ECO:0000313" key="2">
    <source>
        <dbReference type="EMBL" id="KAF6476883.1"/>
    </source>
</evidence>
<organism evidence="2 3">
    <name type="scientific">Rousettus aegyptiacus</name>
    <name type="common">Egyptian fruit bat</name>
    <name type="synonym">Pteropus aegyptiacus</name>
    <dbReference type="NCBI Taxonomy" id="9407"/>
    <lineage>
        <taxon>Eukaryota</taxon>
        <taxon>Metazoa</taxon>
        <taxon>Chordata</taxon>
        <taxon>Craniata</taxon>
        <taxon>Vertebrata</taxon>
        <taxon>Euteleostomi</taxon>
        <taxon>Mammalia</taxon>
        <taxon>Eutheria</taxon>
        <taxon>Laurasiatheria</taxon>
        <taxon>Chiroptera</taxon>
        <taxon>Yinpterochiroptera</taxon>
        <taxon>Pteropodoidea</taxon>
        <taxon>Pteropodidae</taxon>
        <taxon>Rousettinae</taxon>
        <taxon>Rousettus</taxon>
    </lineage>
</organism>
<reference evidence="2 3" key="1">
    <citation type="journal article" date="2020" name="Nature">
        <title>Six reference-quality genomes reveal evolution of bat adaptations.</title>
        <authorList>
            <person name="Jebb D."/>
            <person name="Huang Z."/>
            <person name="Pippel M."/>
            <person name="Hughes G.M."/>
            <person name="Lavrichenko K."/>
            <person name="Devanna P."/>
            <person name="Winkler S."/>
            <person name="Jermiin L.S."/>
            <person name="Skirmuntt E.C."/>
            <person name="Katzourakis A."/>
            <person name="Burkitt-Gray L."/>
            <person name="Ray D.A."/>
            <person name="Sullivan K.A.M."/>
            <person name="Roscito J.G."/>
            <person name="Kirilenko B.M."/>
            <person name="Davalos L.M."/>
            <person name="Corthals A.P."/>
            <person name="Power M.L."/>
            <person name="Jones G."/>
            <person name="Ransome R.D."/>
            <person name="Dechmann D.K.N."/>
            <person name="Locatelli A.G."/>
            <person name="Puechmaille S.J."/>
            <person name="Fedrigo O."/>
            <person name="Jarvis E.D."/>
            <person name="Hiller M."/>
            <person name="Vernes S.C."/>
            <person name="Myers E.W."/>
            <person name="Teeling E.C."/>
        </authorList>
    </citation>
    <scope>NUCLEOTIDE SEQUENCE [LARGE SCALE GENOMIC DNA]</scope>
    <source>
        <strain evidence="2">MRouAeg1</strain>
        <tissue evidence="2">Muscle</tissue>
    </source>
</reference>
<proteinExistence type="predicted"/>
<gene>
    <name evidence="2" type="ORF">HJG63_020617</name>
</gene>
<sequence length="66" mass="7146">MLEGSAADSDGFSGLYKATFDNVAAYLEKKEERLQQQLHKKRRHNPAPGPGGETRRVTSGDAAAQS</sequence>
<name>A0A7J8HX40_ROUAE</name>
<feature type="region of interest" description="Disordered" evidence="1">
    <location>
        <begin position="34"/>
        <end position="66"/>
    </location>
</feature>
<dbReference type="EMBL" id="JACASE010000004">
    <property type="protein sequence ID" value="KAF6476883.1"/>
    <property type="molecule type" value="Genomic_DNA"/>
</dbReference>
<comment type="caution">
    <text evidence="2">The sequence shown here is derived from an EMBL/GenBank/DDBJ whole genome shotgun (WGS) entry which is preliminary data.</text>
</comment>